<evidence type="ECO:0000256" key="1">
    <source>
        <dbReference type="SAM" id="MobiDB-lite"/>
    </source>
</evidence>
<reference evidence="2" key="1">
    <citation type="submission" date="2021-01" db="EMBL/GenBank/DDBJ databases">
        <authorList>
            <person name="Corre E."/>
            <person name="Pelletier E."/>
            <person name="Niang G."/>
            <person name="Scheremetjew M."/>
            <person name="Finn R."/>
            <person name="Kale V."/>
            <person name="Holt S."/>
            <person name="Cochrane G."/>
            <person name="Meng A."/>
            <person name="Brown T."/>
            <person name="Cohen L."/>
        </authorList>
    </citation>
    <scope>NUCLEOTIDE SEQUENCE</scope>
    <source>
        <strain evidence="2">CCMP1897</strain>
    </source>
</reference>
<dbReference type="InterPro" id="IPR025638">
    <property type="entry name" value="DUF4336"/>
</dbReference>
<feature type="region of interest" description="Disordered" evidence="1">
    <location>
        <begin position="1"/>
        <end position="36"/>
    </location>
</feature>
<dbReference type="PANTHER" id="PTHR33835:SF2">
    <property type="entry name" value="LYSINE-TRNA LIGASE"/>
    <property type="match status" value="1"/>
</dbReference>
<evidence type="ECO:0008006" key="3">
    <source>
        <dbReference type="Google" id="ProtNLM"/>
    </source>
</evidence>
<sequence>MATSGTPGKPWTHGWKGRRKERKETRAWKVRAEKTGSKETERKATWKYWPTVPIYPYGRRKTVLQEIVPEKIWTLDQLQGLLYVAVPVRCTVVKLKRGGLLVYCPVAPTEECLAMMNKLVEKHGPVQHIVVSTASGIEHKVFAGPFARAFPDSQTWVAPNQWSFPINLPLRWLGLPANTKMLSVDKSEVPFANEVDYEICGPVPLGSPGSLASKATFVEVAMFHKATKTLLVTDTVVSIPRQPPKINQLYPEAMLFHARDDATQPIEDTPDNREIGWRKIALFSLYFQPDSLEAVLGKEALLDAANAPESNRTGKYWKGLFPFQWKPEWKDSFDLLAKKKLFVAPILQSLVLNRGPDEVLDWVDRVCKWPFERVIPAHFEARVKASPRDFRAAFSFLQGSGRARLGGNLLDGLLDRFLPTENRQLPASDMRFVRQLDEFVVKNKIATAAPDPDA</sequence>
<name>A0A7S3UHD1_9CHLO</name>
<dbReference type="EMBL" id="HBIS01007476">
    <property type="protein sequence ID" value="CAE0612755.1"/>
    <property type="molecule type" value="Transcribed_RNA"/>
</dbReference>
<gene>
    <name evidence="2" type="ORF">PSAL00342_LOCUS6654</name>
</gene>
<proteinExistence type="predicted"/>
<evidence type="ECO:0000313" key="2">
    <source>
        <dbReference type="EMBL" id="CAE0612755.1"/>
    </source>
</evidence>
<feature type="compositionally biased region" description="Basic and acidic residues" evidence="1">
    <location>
        <begin position="22"/>
        <end position="36"/>
    </location>
</feature>
<dbReference type="PANTHER" id="PTHR33835">
    <property type="entry name" value="YALI0C07656P"/>
    <property type="match status" value="1"/>
</dbReference>
<accession>A0A7S3UHD1</accession>
<dbReference type="Pfam" id="PF14234">
    <property type="entry name" value="DUF4336"/>
    <property type="match status" value="1"/>
</dbReference>
<dbReference type="AlphaFoldDB" id="A0A7S3UHD1"/>
<protein>
    <recommendedName>
        <fullName evidence="3">DUF4336 domain-containing protein</fullName>
    </recommendedName>
</protein>
<organism evidence="2">
    <name type="scientific">Picocystis salinarum</name>
    <dbReference type="NCBI Taxonomy" id="88271"/>
    <lineage>
        <taxon>Eukaryota</taxon>
        <taxon>Viridiplantae</taxon>
        <taxon>Chlorophyta</taxon>
        <taxon>Picocystophyceae</taxon>
        <taxon>Picocystales</taxon>
        <taxon>Picocystaceae</taxon>
        <taxon>Picocystis</taxon>
    </lineage>
</organism>